<dbReference type="Gene3D" id="3.90.190.10">
    <property type="entry name" value="Protein tyrosine phosphatase superfamily"/>
    <property type="match status" value="1"/>
</dbReference>
<organism evidence="2 3">
    <name type="scientific">Paragemmobacter straminiformis</name>
    <dbReference type="NCBI Taxonomy" id="2045119"/>
    <lineage>
        <taxon>Bacteria</taxon>
        <taxon>Pseudomonadati</taxon>
        <taxon>Pseudomonadota</taxon>
        <taxon>Alphaproteobacteria</taxon>
        <taxon>Rhodobacterales</taxon>
        <taxon>Paracoccaceae</taxon>
        <taxon>Paragemmobacter</taxon>
    </lineage>
</organism>
<dbReference type="InterPro" id="IPR016130">
    <property type="entry name" value="Tyr_Pase_AS"/>
</dbReference>
<evidence type="ECO:0000259" key="1">
    <source>
        <dbReference type="PROSITE" id="PS50056"/>
    </source>
</evidence>
<dbReference type="SUPFAM" id="SSF52799">
    <property type="entry name" value="(Phosphotyrosine protein) phosphatases II"/>
    <property type="match status" value="1"/>
</dbReference>
<dbReference type="Proteomes" id="UP000555411">
    <property type="component" value="Unassembled WGS sequence"/>
</dbReference>
<evidence type="ECO:0000313" key="3">
    <source>
        <dbReference type="Proteomes" id="UP000555411"/>
    </source>
</evidence>
<accession>A0A842I5Q2</accession>
<feature type="domain" description="Tyrosine specific protein phosphatases" evidence="1">
    <location>
        <begin position="94"/>
        <end position="146"/>
    </location>
</feature>
<dbReference type="InterPro" id="IPR000387">
    <property type="entry name" value="Tyr_Pase_dom"/>
</dbReference>
<proteinExistence type="predicted"/>
<dbReference type="EMBL" id="JACLQD010000001">
    <property type="protein sequence ID" value="MBC2834697.1"/>
    <property type="molecule type" value="Genomic_DNA"/>
</dbReference>
<dbReference type="Pfam" id="PF22785">
    <property type="entry name" value="Tc-R-P"/>
    <property type="match status" value="1"/>
</dbReference>
<comment type="caution">
    <text evidence="2">The sequence shown here is derived from an EMBL/GenBank/DDBJ whole genome shotgun (WGS) entry which is preliminary data.</text>
</comment>
<keyword evidence="3" id="KW-1185">Reference proteome</keyword>
<dbReference type="PROSITE" id="PS00383">
    <property type="entry name" value="TYR_PHOSPHATASE_1"/>
    <property type="match status" value="1"/>
</dbReference>
<dbReference type="InterPro" id="IPR029021">
    <property type="entry name" value="Prot-tyrosine_phosphatase-like"/>
</dbReference>
<dbReference type="PROSITE" id="PS50056">
    <property type="entry name" value="TYR_PHOSPHATASE_2"/>
    <property type="match status" value="1"/>
</dbReference>
<reference evidence="2 3" key="1">
    <citation type="journal article" date="2017" name="Int. J. Syst. Evol. Microbiol.">
        <title>Gemmobacter straminiformis sp. nov., isolated from an artificial fountain.</title>
        <authorList>
            <person name="Kang J.Y."/>
            <person name="Kim M.J."/>
            <person name="Chun J."/>
            <person name="Son K.P."/>
            <person name="Jahng K.Y."/>
        </authorList>
    </citation>
    <scope>NUCLEOTIDE SEQUENCE [LARGE SCALE GENOMIC DNA]</scope>
    <source>
        <strain evidence="2 3">CAM-8</strain>
    </source>
</reference>
<dbReference type="RefSeq" id="WP_185796272.1">
    <property type="nucleotide sequence ID" value="NZ_JACLQD010000001.1"/>
</dbReference>
<protein>
    <submittedName>
        <fullName evidence="2">Dual specificity protein phosphatase family protein</fullName>
    </submittedName>
</protein>
<evidence type="ECO:0000313" key="2">
    <source>
        <dbReference type="EMBL" id="MBC2834697.1"/>
    </source>
</evidence>
<name>A0A842I5Q2_9RHOB</name>
<gene>
    <name evidence="2" type="ORF">H7F16_04215</name>
</gene>
<dbReference type="AlphaFoldDB" id="A0A842I5Q2"/>
<sequence>MAVLSVGGGAVMVAPCAGRGGDFAGDLAAWLDWGPALVVSMTTAAEMERVGAGGMGRALGAAGVAWLHCPVADYGVPDAGWDAVAPEIAATLARGGRVLVHCMGGCGRSGAAVLRLMVDAGEEPAAALARLRGVRPCAVETDAQFAWAARA</sequence>